<proteinExistence type="inferred from homology"/>
<dbReference type="GO" id="GO:0032511">
    <property type="term" value="P:late endosome to vacuole transport via multivesicular body sorting pathway"/>
    <property type="evidence" value="ECO:0007669"/>
    <property type="project" value="TreeGrafter"/>
</dbReference>
<dbReference type="GO" id="GO:0000815">
    <property type="term" value="C:ESCRT III complex"/>
    <property type="evidence" value="ECO:0007669"/>
    <property type="project" value="TreeGrafter"/>
</dbReference>
<comment type="similarity">
    <text evidence="2">Belongs to the SNF7 family.</text>
</comment>
<dbReference type="Proteomes" id="UP000242877">
    <property type="component" value="Unassembled WGS sequence"/>
</dbReference>
<evidence type="ECO:0000256" key="1">
    <source>
        <dbReference type="ARBA" id="ARBA00004608"/>
    </source>
</evidence>
<feature type="region of interest" description="Disordered" evidence="7">
    <location>
        <begin position="159"/>
        <end position="214"/>
    </location>
</feature>
<evidence type="ECO:0000256" key="2">
    <source>
        <dbReference type="ARBA" id="ARBA00006190"/>
    </source>
</evidence>
<evidence type="ECO:0000256" key="6">
    <source>
        <dbReference type="ARBA" id="ARBA00023136"/>
    </source>
</evidence>
<sequence length="214" mass="24350">MGNTPSSQKISSQDKAILDLKNQRDKLHQYQKRIIKLTDRETEIAKQCLANNDKSHALLALRRKKYQQSLLDKTDAQLEQLEQLVRNVEFSLVQQSVLHGLKQGNEVLRAIHAEMGGLEGVEKLMGETEDARAYQEEVTRMLAGQISNHDEEEVEEELEAMQNEVNGRNKIKDSLHHLPAAPKTEPTKAESSPEYQEEESDRTTANNEREAIPL</sequence>
<dbReference type="GO" id="GO:0006900">
    <property type="term" value="P:vesicle budding from membrane"/>
    <property type="evidence" value="ECO:0007669"/>
    <property type="project" value="TreeGrafter"/>
</dbReference>
<protein>
    <submittedName>
        <fullName evidence="8">SNF7 family protein</fullName>
    </submittedName>
</protein>
<keyword evidence="3" id="KW-0813">Transport</keyword>
<keyword evidence="9" id="KW-1185">Reference proteome</keyword>
<comment type="subcellular location">
    <subcellularLocation>
        <location evidence="1">Endosome membrane</location>
    </subcellularLocation>
</comment>
<comment type="caution">
    <text evidence="8">The sequence shown here is derived from an EMBL/GenBank/DDBJ whole genome shotgun (WGS) entry which is preliminary data.</text>
</comment>
<evidence type="ECO:0000313" key="9">
    <source>
        <dbReference type="Proteomes" id="UP000242877"/>
    </source>
</evidence>
<reference evidence="8 9" key="1">
    <citation type="journal article" date="2016" name="Genome Biol. Evol.">
        <title>Divergent and convergent evolution of fungal pathogenicity.</title>
        <authorList>
            <person name="Shang Y."/>
            <person name="Xiao G."/>
            <person name="Zheng P."/>
            <person name="Cen K."/>
            <person name="Zhan S."/>
            <person name="Wang C."/>
        </authorList>
    </citation>
    <scope>NUCLEOTIDE SEQUENCE [LARGE SCALE GENOMIC DNA]</scope>
    <source>
        <strain evidence="8 9">ARSEF 7405</strain>
    </source>
</reference>
<dbReference type="GO" id="GO:0015031">
    <property type="term" value="P:protein transport"/>
    <property type="evidence" value="ECO:0007669"/>
    <property type="project" value="UniProtKB-KW"/>
</dbReference>
<evidence type="ECO:0000256" key="5">
    <source>
        <dbReference type="ARBA" id="ARBA00022927"/>
    </source>
</evidence>
<name>A0A162IRM4_9EURO</name>
<keyword evidence="5" id="KW-0653">Protein transport</keyword>
<dbReference type="GO" id="GO:0005771">
    <property type="term" value="C:multivesicular body"/>
    <property type="evidence" value="ECO:0007669"/>
    <property type="project" value="TreeGrafter"/>
</dbReference>
<organism evidence="8 9">
    <name type="scientific">Ascosphaera apis ARSEF 7405</name>
    <dbReference type="NCBI Taxonomy" id="392613"/>
    <lineage>
        <taxon>Eukaryota</taxon>
        <taxon>Fungi</taxon>
        <taxon>Dikarya</taxon>
        <taxon>Ascomycota</taxon>
        <taxon>Pezizomycotina</taxon>
        <taxon>Eurotiomycetes</taxon>
        <taxon>Eurotiomycetidae</taxon>
        <taxon>Onygenales</taxon>
        <taxon>Ascosphaeraceae</taxon>
        <taxon>Ascosphaera</taxon>
    </lineage>
</organism>
<dbReference type="InterPro" id="IPR005024">
    <property type="entry name" value="Snf7_fam"/>
</dbReference>
<keyword evidence="6" id="KW-0472">Membrane</keyword>
<evidence type="ECO:0000256" key="7">
    <source>
        <dbReference type="SAM" id="MobiDB-lite"/>
    </source>
</evidence>
<dbReference type="PANTHER" id="PTHR22761">
    <property type="entry name" value="CHARGED MULTIVESICULAR BODY PROTEIN"/>
    <property type="match status" value="1"/>
</dbReference>
<evidence type="ECO:0000313" key="8">
    <source>
        <dbReference type="EMBL" id="KZZ97233.1"/>
    </source>
</evidence>
<dbReference type="PANTHER" id="PTHR22761:SF5">
    <property type="entry name" value="CHARGED MULTIVESICULAR BODY PROTEIN 6"/>
    <property type="match status" value="1"/>
</dbReference>
<keyword evidence="4" id="KW-0967">Endosome</keyword>
<dbReference type="Pfam" id="PF03357">
    <property type="entry name" value="Snf7"/>
    <property type="match status" value="1"/>
</dbReference>
<evidence type="ECO:0000256" key="4">
    <source>
        <dbReference type="ARBA" id="ARBA00022753"/>
    </source>
</evidence>
<dbReference type="Gene3D" id="1.10.287.1060">
    <property type="entry name" value="ESAT-6-like"/>
    <property type="match status" value="1"/>
</dbReference>
<dbReference type="VEuPathDB" id="FungiDB:AAP_00876"/>
<gene>
    <name evidence="8" type="ORF">AAP_00876</name>
</gene>
<dbReference type="AlphaFoldDB" id="A0A162IRM4"/>
<dbReference type="EMBL" id="AZGZ01000002">
    <property type="protein sequence ID" value="KZZ97233.1"/>
    <property type="molecule type" value="Genomic_DNA"/>
</dbReference>
<dbReference type="OrthoDB" id="441172at2759"/>
<accession>A0A162IRM4</accession>
<evidence type="ECO:0000256" key="3">
    <source>
        <dbReference type="ARBA" id="ARBA00022448"/>
    </source>
</evidence>